<gene>
    <name evidence="2" type="ORF">LSTR_LSTR011038</name>
</gene>
<evidence type="ECO:0000313" key="2">
    <source>
        <dbReference type="EMBL" id="RZF32591.1"/>
    </source>
</evidence>
<name>A0A482WHD2_LAOST</name>
<accession>A0A482WHD2</accession>
<dbReference type="AlphaFoldDB" id="A0A482WHD2"/>
<proteinExistence type="predicted"/>
<dbReference type="Proteomes" id="UP000291343">
    <property type="component" value="Unassembled WGS sequence"/>
</dbReference>
<feature type="region of interest" description="Disordered" evidence="1">
    <location>
        <begin position="1"/>
        <end position="46"/>
    </location>
</feature>
<keyword evidence="3" id="KW-1185">Reference proteome</keyword>
<evidence type="ECO:0000313" key="3">
    <source>
        <dbReference type="Proteomes" id="UP000291343"/>
    </source>
</evidence>
<dbReference type="InParanoid" id="A0A482WHD2"/>
<feature type="compositionally biased region" description="Polar residues" evidence="1">
    <location>
        <begin position="16"/>
        <end position="26"/>
    </location>
</feature>
<sequence length="82" mass="9100">MERYKGAKMLEKENIGASQKLPSIRSDSIRGSETDSARRPQTLQRTADSGARIVRIYLCDVAPSFTVKNQSSQLADLIITTE</sequence>
<protein>
    <submittedName>
        <fullName evidence="2">Uncharacterized protein</fullName>
    </submittedName>
</protein>
<feature type="compositionally biased region" description="Basic and acidic residues" evidence="1">
    <location>
        <begin position="1"/>
        <end position="14"/>
    </location>
</feature>
<feature type="compositionally biased region" description="Basic and acidic residues" evidence="1">
    <location>
        <begin position="27"/>
        <end position="38"/>
    </location>
</feature>
<comment type="caution">
    <text evidence="2">The sequence shown here is derived from an EMBL/GenBank/DDBJ whole genome shotgun (WGS) entry which is preliminary data.</text>
</comment>
<evidence type="ECO:0000256" key="1">
    <source>
        <dbReference type="SAM" id="MobiDB-lite"/>
    </source>
</evidence>
<dbReference type="OrthoDB" id="6071166at2759"/>
<organism evidence="2 3">
    <name type="scientific">Laodelphax striatellus</name>
    <name type="common">Small brown planthopper</name>
    <name type="synonym">Delphax striatella</name>
    <dbReference type="NCBI Taxonomy" id="195883"/>
    <lineage>
        <taxon>Eukaryota</taxon>
        <taxon>Metazoa</taxon>
        <taxon>Ecdysozoa</taxon>
        <taxon>Arthropoda</taxon>
        <taxon>Hexapoda</taxon>
        <taxon>Insecta</taxon>
        <taxon>Pterygota</taxon>
        <taxon>Neoptera</taxon>
        <taxon>Paraneoptera</taxon>
        <taxon>Hemiptera</taxon>
        <taxon>Auchenorrhyncha</taxon>
        <taxon>Fulgoroidea</taxon>
        <taxon>Delphacidae</taxon>
        <taxon>Criomorphinae</taxon>
        <taxon>Laodelphax</taxon>
    </lineage>
</organism>
<reference evidence="2 3" key="1">
    <citation type="journal article" date="2017" name="Gigascience">
        <title>Genome sequence of the small brown planthopper, Laodelphax striatellus.</title>
        <authorList>
            <person name="Zhu J."/>
            <person name="Jiang F."/>
            <person name="Wang X."/>
            <person name="Yang P."/>
            <person name="Bao Y."/>
            <person name="Zhao W."/>
            <person name="Wang W."/>
            <person name="Lu H."/>
            <person name="Wang Q."/>
            <person name="Cui N."/>
            <person name="Li J."/>
            <person name="Chen X."/>
            <person name="Luo L."/>
            <person name="Yu J."/>
            <person name="Kang L."/>
            <person name="Cui F."/>
        </authorList>
    </citation>
    <scope>NUCLEOTIDE SEQUENCE [LARGE SCALE GENOMIC DNA]</scope>
    <source>
        <strain evidence="2">Lst14</strain>
    </source>
</reference>
<dbReference type="EMBL" id="QKKF02036444">
    <property type="protein sequence ID" value="RZF32591.1"/>
    <property type="molecule type" value="Genomic_DNA"/>
</dbReference>